<proteinExistence type="predicted"/>
<dbReference type="PANTHER" id="PTHR16128:SF5">
    <property type="entry name" value="FAD_NAD(P)-BINDING OXIDOREDUCTASE FAMILY PROTEIN"/>
    <property type="match status" value="1"/>
</dbReference>
<dbReference type="Pfam" id="PF01593">
    <property type="entry name" value="Amino_oxidase"/>
    <property type="match status" value="1"/>
</dbReference>
<evidence type="ECO:0000313" key="2">
    <source>
        <dbReference type="EMBL" id="KAL3700454.1"/>
    </source>
</evidence>
<dbReference type="InterPro" id="IPR036188">
    <property type="entry name" value="FAD/NAD-bd_sf"/>
</dbReference>
<dbReference type="Proteomes" id="UP001633002">
    <property type="component" value="Unassembled WGS sequence"/>
</dbReference>
<dbReference type="InterPro" id="IPR002937">
    <property type="entry name" value="Amino_oxidase"/>
</dbReference>
<sequence>MILTRPFLAVTLLPGPLRFSSVVLELWGHCGGVGRFEFRRRTAWAASASQNLQVVRMASSHKEVPVAVVGAGVSGCVCASTLAERGIPVTLFDMGRGPGGRMSSRREATDGGKEFLFDHGAQYFSVRFPDVQKLVDRWLAAGLVKEWKGKFGSYDRLKMAFQDETFEDDLPKYVGVPSMNSICKAMSRQPGIRSEFGTTVASVKWKEEGAGGIWHLRSKTGEDLGAFRAVVVADKGLASDRFTATTGLPPPLEKAGVPTLYEKMANIKSVSVFVVMVAFAEPLTSVPFDRFTIERSNCLSGAVRLSNKPGRKVHDRSECWVLHSTVYYANDIIKKEGLAKPSSAALDDIANTLFKEFQEIVPAAPTPLFIKAHRWGSAFPMQAAAPEEHCLVESSRKMIACGDYCVGPRIECAILSGLAAARNMQQILDSGSSKI</sequence>
<keyword evidence="3" id="KW-1185">Reference proteome</keyword>
<dbReference type="Gene3D" id="3.50.50.60">
    <property type="entry name" value="FAD/NAD(P)-binding domain"/>
    <property type="match status" value="1"/>
</dbReference>
<dbReference type="SUPFAM" id="SSF51905">
    <property type="entry name" value="FAD/NAD(P)-binding domain"/>
    <property type="match status" value="1"/>
</dbReference>
<dbReference type="EMBL" id="JBJQOH010000001">
    <property type="protein sequence ID" value="KAL3700454.1"/>
    <property type="molecule type" value="Genomic_DNA"/>
</dbReference>
<feature type="domain" description="Amine oxidase" evidence="1">
    <location>
        <begin position="171"/>
        <end position="424"/>
    </location>
</feature>
<reference evidence="2 3" key="1">
    <citation type="submission" date="2024-09" db="EMBL/GenBank/DDBJ databases">
        <title>Chromosome-scale assembly of Riccia sorocarpa.</title>
        <authorList>
            <person name="Paukszto L."/>
        </authorList>
    </citation>
    <scope>NUCLEOTIDE SEQUENCE [LARGE SCALE GENOMIC DNA]</scope>
    <source>
        <strain evidence="2">LP-2024</strain>
        <tissue evidence="2">Aerial parts of the thallus</tissue>
    </source>
</reference>
<dbReference type="Gene3D" id="3.90.660.10">
    <property type="match status" value="1"/>
</dbReference>
<organism evidence="2 3">
    <name type="scientific">Riccia sorocarpa</name>
    <dbReference type="NCBI Taxonomy" id="122646"/>
    <lineage>
        <taxon>Eukaryota</taxon>
        <taxon>Viridiplantae</taxon>
        <taxon>Streptophyta</taxon>
        <taxon>Embryophyta</taxon>
        <taxon>Marchantiophyta</taxon>
        <taxon>Marchantiopsida</taxon>
        <taxon>Marchantiidae</taxon>
        <taxon>Marchantiales</taxon>
        <taxon>Ricciaceae</taxon>
        <taxon>Riccia</taxon>
    </lineage>
</organism>
<protein>
    <recommendedName>
        <fullName evidence="1">Amine oxidase domain-containing protein</fullName>
    </recommendedName>
</protein>
<accession>A0ABD3ID32</accession>
<gene>
    <name evidence="2" type="ORF">R1sor_018476</name>
</gene>
<dbReference type="Pfam" id="PF13450">
    <property type="entry name" value="NAD_binding_8"/>
    <property type="match status" value="1"/>
</dbReference>
<dbReference type="AlphaFoldDB" id="A0ABD3ID32"/>
<comment type="caution">
    <text evidence="2">The sequence shown here is derived from an EMBL/GenBank/DDBJ whole genome shotgun (WGS) entry which is preliminary data.</text>
</comment>
<name>A0ABD3ID32_9MARC</name>
<dbReference type="PANTHER" id="PTHR16128">
    <property type="entry name" value="FAD/NAD(P)-BINDING OXIDOREDUCTASE FAMILY PROTEIN"/>
    <property type="match status" value="1"/>
</dbReference>
<evidence type="ECO:0000313" key="3">
    <source>
        <dbReference type="Proteomes" id="UP001633002"/>
    </source>
</evidence>
<evidence type="ECO:0000259" key="1">
    <source>
        <dbReference type="Pfam" id="PF01593"/>
    </source>
</evidence>